<comment type="subcellular location">
    <subcellularLocation>
        <location evidence="1">Membrane</location>
        <topology evidence="1">Multi-pass membrane protein</topology>
    </subcellularLocation>
</comment>
<evidence type="ECO:0000313" key="8">
    <source>
        <dbReference type="Proteomes" id="UP001500689"/>
    </source>
</evidence>
<dbReference type="Pfam" id="PF01061">
    <property type="entry name" value="ABC2_membrane"/>
    <property type="match status" value="1"/>
</dbReference>
<feature type="transmembrane region" description="Helical" evidence="5">
    <location>
        <begin position="40"/>
        <end position="66"/>
    </location>
</feature>
<dbReference type="EMBL" id="BAAAZN010000005">
    <property type="protein sequence ID" value="GAA3544366.1"/>
    <property type="molecule type" value="Genomic_DNA"/>
</dbReference>
<gene>
    <name evidence="7" type="ORF">GCM10022222_30050</name>
</gene>
<sequence length="119" mass="12873">MGQWLGTLGVLVALAFALTWLTVALGMVTKSVAGASNLPMPLILLPFLGSGFVPAGSMPVGLRWFAEYQPFTPVMETVRALPRSTPVGSNLVLALGWCVLISLAGYLWARRLFERKLVR</sequence>
<reference evidence="8" key="1">
    <citation type="journal article" date="2019" name="Int. J. Syst. Evol. Microbiol.">
        <title>The Global Catalogue of Microorganisms (GCM) 10K type strain sequencing project: providing services to taxonomists for standard genome sequencing and annotation.</title>
        <authorList>
            <consortium name="The Broad Institute Genomics Platform"/>
            <consortium name="The Broad Institute Genome Sequencing Center for Infectious Disease"/>
            <person name="Wu L."/>
            <person name="Ma J."/>
        </authorList>
    </citation>
    <scope>NUCLEOTIDE SEQUENCE [LARGE SCALE GENOMIC DNA]</scope>
    <source>
        <strain evidence="8">JCM 16898</strain>
    </source>
</reference>
<feature type="transmembrane region" description="Helical" evidence="5">
    <location>
        <begin position="6"/>
        <end position="28"/>
    </location>
</feature>
<keyword evidence="8" id="KW-1185">Reference proteome</keyword>
<accession>A0ABP6W538</accession>
<organism evidence="7 8">
    <name type="scientific">Amycolatopsis ultiminotia</name>
    <dbReference type="NCBI Taxonomy" id="543629"/>
    <lineage>
        <taxon>Bacteria</taxon>
        <taxon>Bacillati</taxon>
        <taxon>Actinomycetota</taxon>
        <taxon>Actinomycetes</taxon>
        <taxon>Pseudonocardiales</taxon>
        <taxon>Pseudonocardiaceae</taxon>
        <taxon>Amycolatopsis</taxon>
    </lineage>
</organism>
<protein>
    <recommendedName>
        <fullName evidence="6">ABC-2 type transporter transmembrane domain-containing protein</fullName>
    </recommendedName>
</protein>
<evidence type="ECO:0000256" key="1">
    <source>
        <dbReference type="ARBA" id="ARBA00004141"/>
    </source>
</evidence>
<evidence type="ECO:0000256" key="4">
    <source>
        <dbReference type="ARBA" id="ARBA00023136"/>
    </source>
</evidence>
<evidence type="ECO:0000313" key="7">
    <source>
        <dbReference type="EMBL" id="GAA3544366.1"/>
    </source>
</evidence>
<keyword evidence="4 5" id="KW-0472">Membrane</keyword>
<keyword evidence="2 5" id="KW-0812">Transmembrane</keyword>
<evidence type="ECO:0000259" key="6">
    <source>
        <dbReference type="Pfam" id="PF01061"/>
    </source>
</evidence>
<proteinExistence type="predicted"/>
<feature type="transmembrane region" description="Helical" evidence="5">
    <location>
        <begin position="86"/>
        <end position="109"/>
    </location>
</feature>
<keyword evidence="3 5" id="KW-1133">Transmembrane helix</keyword>
<name>A0ABP6W538_9PSEU</name>
<evidence type="ECO:0000256" key="3">
    <source>
        <dbReference type="ARBA" id="ARBA00022989"/>
    </source>
</evidence>
<feature type="domain" description="ABC-2 type transporter transmembrane" evidence="6">
    <location>
        <begin position="7"/>
        <end position="80"/>
    </location>
</feature>
<dbReference type="InterPro" id="IPR013525">
    <property type="entry name" value="ABC2_TM"/>
</dbReference>
<evidence type="ECO:0000256" key="5">
    <source>
        <dbReference type="SAM" id="Phobius"/>
    </source>
</evidence>
<dbReference type="Proteomes" id="UP001500689">
    <property type="component" value="Unassembled WGS sequence"/>
</dbReference>
<comment type="caution">
    <text evidence="7">The sequence shown here is derived from an EMBL/GenBank/DDBJ whole genome shotgun (WGS) entry which is preliminary data.</text>
</comment>
<evidence type="ECO:0000256" key="2">
    <source>
        <dbReference type="ARBA" id="ARBA00022692"/>
    </source>
</evidence>